<keyword evidence="1" id="KW-0328">Glycosyltransferase</keyword>
<evidence type="ECO:0000313" key="4">
    <source>
        <dbReference type="Proteomes" id="UP001187192"/>
    </source>
</evidence>
<dbReference type="EMBL" id="BTGU01009599">
    <property type="protein sequence ID" value="GMN26186.1"/>
    <property type="molecule type" value="Genomic_DNA"/>
</dbReference>
<dbReference type="GO" id="GO:0035251">
    <property type="term" value="F:UDP-glucosyltransferase activity"/>
    <property type="evidence" value="ECO:0007669"/>
    <property type="project" value="InterPro"/>
</dbReference>
<dbReference type="PANTHER" id="PTHR48048:SF41">
    <property type="entry name" value="GLYCOSYLTRANSFERASE"/>
    <property type="match status" value="1"/>
</dbReference>
<feature type="non-terminal residue" evidence="3">
    <location>
        <position position="190"/>
    </location>
</feature>
<protein>
    <submittedName>
        <fullName evidence="3">Uncharacterized protein</fullName>
    </submittedName>
</protein>
<evidence type="ECO:0000256" key="1">
    <source>
        <dbReference type="ARBA" id="ARBA00022676"/>
    </source>
</evidence>
<accession>A0AA87YY04</accession>
<name>A0AA87YY04_FICCA</name>
<proteinExistence type="predicted"/>
<organism evidence="3 4">
    <name type="scientific">Ficus carica</name>
    <name type="common">Common fig</name>
    <dbReference type="NCBI Taxonomy" id="3494"/>
    <lineage>
        <taxon>Eukaryota</taxon>
        <taxon>Viridiplantae</taxon>
        <taxon>Streptophyta</taxon>
        <taxon>Embryophyta</taxon>
        <taxon>Tracheophyta</taxon>
        <taxon>Spermatophyta</taxon>
        <taxon>Magnoliopsida</taxon>
        <taxon>eudicotyledons</taxon>
        <taxon>Gunneridae</taxon>
        <taxon>Pentapetalae</taxon>
        <taxon>rosids</taxon>
        <taxon>fabids</taxon>
        <taxon>Rosales</taxon>
        <taxon>Moraceae</taxon>
        <taxon>Ficeae</taxon>
        <taxon>Ficus</taxon>
    </lineage>
</organism>
<dbReference type="Proteomes" id="UP001187192">
    <property type="component" value="Unassembled WGS sequence"/>
</dbReference>
<dbReference type="Gene3D" id="3.40.50.2000">
    <property type="entry name" value="Glycogen Phosphorylase B"/>
    <property type="match status" value="1"/>
</dbReference>
<dbReference type="PANTHER" id="PTHR48048">
    <property type="entry name" value="GLYCOSYLTRANSFERASE"/>
    <property type="match status" value="1"/>
</dbReference>
<dbReference type="AlphaFoldDB" id="A0AA87YY04"/>
<dbReference type="SUPFAM" id="SSF53756">
    <property type="entry name" value="UDP-Glycosyltransferase/glycogen phosphorylase"/>
    <property type="match status" value="1"/>
</dbReference>
<sequence>MEETIVLFPRPGMQGHLAPTVELAKLILTHHPTFSITILVLNPPPNSDHQHPTSAFKNITFHRLSPISDHDTLPNLSSVEHFFDLPRLHNPNVRKILQSLSEQTKLRAFVIDFFCDAAFEVSAALNIPTYYFFTSGGGGLALLLYLRTIDSQTGKSIKDMEFPVSVPGLPLISPSDIPVTIQDRTTTIFK</sequence>
<evidence type="ECO:0000313" key="2">
    <source>
        <dbReference type="EMBL" id="GMN26186.1"/>
    </source>
</evidence>
<dbReference type="EMBL" id="BTGU01009600">
    <property type="protein sequence ID" value="GMN26204.1"/>
    <property type="molecule type" value="Genomic_DNA"/>
</dbReference>
<comment type="caution">
    <text evidence="3">The sequence shown here is derived from an EMBL/GenBank/DDBJ whole genome shotgun (WGS) entry which is preliminary data.</text>
</comment>
<evidence type="ECO:0000313" key="3">
    <source>
        <dbReference type="EMBL" id="GMN26204.1"/>
    </source>
</evidence>
<keyword evidence="4" id="KW-1185">Reference proteome</keyword>
<gene>
    <name evidence="2" type="ORF">TIFTF001_051496</name>
    <name evidence="3" type="ORF">TIFTF001_051498</name>
</gene>
<reference evidence="3" key="1">
    <citation type="submission" date="2023-07" db="EMBL/GenBank/DDBJ databases">
        <title>draft genome sequence of fig (Ficus carica).</title>
        <authorList>
            <person name="Takahashi T."/>
            <person name="Nishimura K."/>
        </authorList>
    </citation>
    <scope>NUCLEOTIDE SEQUENCE</scope>
</reference>
<dbReference type="InterPro" id="IPR050481">
    <property type="entry name" value="UDP-glycosyltransf_plant"/>
</dbReference>
<keyword evidence="1" id="KW-0808">Transferase</keyword>